<dbReference type="InterPro" id="IPR016461">
    <property type="entry name" value="COMT-like"/>
</dbReference>
<proteinExistence type="predicted"/>
<keyword evidence="3" id="KW-0949">S-adenosyl-L-methionine</keyword>
<keyword evidence="6" id="KW-1185">Reference proteome</keyword>
<name>A0AAW0RMJ3_9HYPO</name>
<dbReference type="InterPro" id="IPR001077">
    <property type="entry name" value="COMT_C"/>
</dbReference>
<dbReference type="GO" id="GO:0008171">
    <property type="term" value="F:O-methyltransferase activity"/>
    <property type="evidence" value="ECO:0007669"/>
    <property type="project" value="InterPro"/>
</dbReference>
<evidence type="ECO:0000313" key="6">
    <source>
        <dbReference type="Proteomes" id="UP001397290"/>
    </source>
</evidence>
<dbReference type="SUPFAM" id="SSF46785">
    <property type="entry name" value="Winged helix' DNA-binding domain"/>
    <property type="match status" value="1"/>
</dbReference>
<feature type="domain" description="O-methyltransferase C-terminal" evidence="4">
    <location>
        <begin position="251"/>
        <end position="390"/>
    </location>
</feature>
<keyword evidence="2" id="KW-0808">Transferase</keyword>
<evidence type="ECO:0000256" key="3">
    <source>
        <dbReference type="ARBA" id="ARBA00022691"/>
    </source>
</evidence>
<organism evidence="5 6">
    <name type="scientific">Beauveria asiatica</name>
    <dbReference type="NCBI Taxonomy" id="1069075"/>
    <lineage>
        <taxon>Eukaryota</taxon>
        <taxon>Fungi</taxon>
        <taxon>Dikarya</taxon>
        <taxon>Ascomycota</taxon>
        <taxon>Pezizomycotina</taxon>
        <taxon>Sordariomycetes</taxon>
        <taxon>Hypocreomycetidae</taxon>
        <taxon>Hypocreales</taxon>
        <taxon>Cordycipitaceae</taxon>
        <taxon>Beauveria</taxon>
    </lineage>
</organism>
<evidence type="ECO:0000259" key="4">
    <source>
        <dbReference type="Pfam" id="PF00891"/>
    </source>
</evidence>
<dbReference type="PANTHER" id="PTHR43712:SF17">
    <property type="entry name" value="O-METHYLTRANSFERASE"/>
    <property type="match status" value="1"/>
</dbReference>
<dbReference type="InterPro" id="IPR036388">
    <property type="entry name" value="WH-like_DNA-bd_sf"/>
</dbReference>
<dbReference type="PANTHER" id="PTHR43712">
    <property type="entry name" value="PUTATIVE (AFU_ORTHOLOGUE AFUA_4G14580)-RELATED"/>
    <property type="match status" value="1"/>
</dbReference>
<dbReference type="SUPFAM" id="SSF53335">
    <property type="entry name" value="S-adenosyl-L-methionine-dependent methyltransferases"/>
    <property type="match status" value="1"/>
</dbReference>
<dbReference type="EMBL" id="JAAHCF010000546">
    <property type="protein sequence ID" value="KAK8143173.1"/>
    <property type="molecule type" value="Genomic_DNA"/>
</dbReference>
<reference evidence="5 6" key="1">
    <citation type="submission" date="2020-02" db="EMBL/GenBank/DDBJ databases">
        <title>Comparative genomics of the hypocrealean fungal genus Beauvera.</title>
        <authorList>
            <person name="Showalter D.N."/>
            <person name="Bushley K.E."/>
            <person name="Rehner S.A."/>
        </authorList>
    </citation>
    <scope>NUCLEOTIDE SEQUENCE [LARGE SCALE GENOMIC DNA]</scope>
    <source>
        <strain evidence="5 6">ARSEF4384</strain>
    </source>
</reference>
<dbReference type="InterPro" id="IPR029063">
    <property type="entry name" value="SAM-dependent_MTases_sf"/>
</dbReference>
<dbReference type="PROSITE" id="PS51683">
    <property type="entry name" value="SAM_OMT_II"/>
    <property type="match status" value="1"/>
</dbReference>
<dbReference type="Gene3D" id="1.10.10.10">
    <property type="entry name" value="Winged helix-like DNA-binding domain superfamily/Winged helix DNA-binding domain"/>
    <property type="match status" value="1"/>
</dbReference>
<dbReference type="Proteomes" id="UP001397290">
    <property type="component" value="Unassembled WGS sequence"/>
</dbReference>
<dbReference type="Pfam" id="PF00891">
    <property type="entry name" value="Methyltransf_2"/>
    <property type="match status" value="1"/>
</dbReference>
<sequence length="421" mass="46698">MGGLDQEQPVDPAMVLLPNNVDIIPSLIKDISDRAQAVIDGKYSSRQELVIMCRALAQAVETPRETMIRHCWAETGAMAAINFGIDCGLWALMARNGDGSQTVMDLAAALSVDAILLSRVMRHLAAMGYIAETGQEEYKPTNYSKALSLPVIGNGYLAILSCTGAAPLKFHEFSRQREWINPTDTNDTSLMHAYGTNMGTFNWLQHCGYGSHFNDHMAGRRLGRLPWMSPAFYPVQQRLVDGAITDPEAPFLVDIGGNVGHDLAEFRTMFPNVPGRLILQDLPIVISQITDLDPSIERMGYDVHDEQPVKGARAYYVHSLLNNFANATCERILGRIREAMRPGYSKLIINEFVMPTSDAFWETSALDMVMLTLFSGQERTMVAWRHLLEERAGLSIVKVWSGGKGVQDIIECELLPTDSAY</sequence>
<dbReference type="GO" id="GO:0032259">
    <property type="term" value="P:methylation"/>
    <property type="evidence" value="ECO:0007669"/>
    <property type="project" value="UniProtKB-KW"/>
</dbReference>
<evidence type="ECO:0000256" key="2">
    <source>
        <dbReference type="ARBA" id="ARBA00022679"/>
    </source>
</evidence>
<evidence type="ECO:0000313" key="5">
    <source>
        <dbReference type="EMBL" id="KAK8143173.1"/>
    </source>
</evidence>
<comment type="caution">
    <text evidence="5">The sequence shown here is derived from an EMBL/GenBank/DDBJ whole genome shotgun (WGS) entry which is preliminary data.</text>
</comment>
<protein>
    <recommendedName>
        <fullName evidence="4">O-methyltransferase C-terminal domain-containing protein</fullName>
    </recommendedName>
</protein>
<dbReference type="Gene3D" id="3.40.50.150">
    <property type="entry name" value="Vaccinia Virus protein VP39"/>
    <property type="match status" value="1"/>
</dbReference>
<dbReference type="AlphaFoldDB" id="A0AAW0RMJ3"/>
<dbReference type="InterPro" id="IPR036390">
    <property type="entry name" value="WH_DNA-bd_sf"/>
</dbReference>
<gene>
    <name evidence="5" type="ORF">G3M48_007616</name>
</gene>
<evidence type="ECO:0000256" key="1">
    <source>
        <dbReference type="ARBA" id="ARBA00022603"/>
    </source>
</evidence>
<accession>A0AAW0RMJ3</accession>
<keyword evidence="1" id="KW-0489">Methyltransferase</keyword>